<dbReference type="AlphaFoldDB" id="A0AAW6SXW3"/>
<dbReference type="EMBL" id="JAROYP010000006">
    <property type="protein sequence ID" value="MDH5161819.1"/>
    <property type="molecule type" value="Genomic_DNA"/>
</dbReference>
<organism evidence="2 3">
    <name type="scientific">Heyndrickxia oleronia</name>
    <dbReference type="NCBI Taxonomy" id="38875"/>
    <lineage>
        <taxon>Bacteria</taxon>
        <taxon>Bacillati</taxon>
        <taxon>Bacillota</taxon>
        <taxon>Bacilli</taxon>
        <taxon>Bacillales</taxon>
        <taxon>Bacillaceae</taxon>
        <taxon>Heyndrickxia</taxon>
    </lineage>
</organism>
<evidence type="ECO:0000313" key="2">
    <source>
        <dbReference type="EMBL" id="MDH5161819.1"/>
    </source>
</evidence>
<dbReference type="RefSeq" id="WP_280616910.1">
    <property type="nucleotide sequence ID" value="NZ_JAROYP010000006.1"/>
</dbReference>
<protein>
    <submittedName>
        <fullName evidence="2">Uncharacterized protein</fullName>
    </submittedName>
</protein>
<name>A0AAW6SXW3_9BACI</name>
<gene>
    <name evidence="2" type="ORF">P5X88_12800</name>
</gene>
<sequence length="215" mass="25114">MRSEELKEQIDKYISTETVFTEKDRAQVYQKIQWNKKPSKKIRLLPAFTILLLISFGAISFSLMNHESPRVAREEKKKPPVIKEEFTLSNEENNAYQLFLKDLNEVHLKDLSPISIAKLYVKAEIDQQYDAVYALYTDRKEHIQWTKEEDRAIPEEDRGTKETLIKKFKNIGKGTFIQTSDDQGYISFQGQDGELGFQMIKDDDGIWNVAFQPIQ</sequence>
<comment type="caution">
    <text evidence="2">The sequence shown here is derived from an EMBL/GenBank/DDBJ whole genome shotgun (WGS) entry which is preliminary data.</text>
</comment>
<feature type="transmembrane region" description="Helical" evidence="1">
    <location>
        <begin position="44"/>
        <end position="64"/>
    </location>
</feature>
<evidence type="ECO:0000256" key="1">
    <source>
        <dbReference type="SAM" id="Phobius"/>
    </source>
</evidence>
<keyword evidence="1" id="KW-0812">Transmembrane</keyword>
<keyword evidence="1" id="KW-0472">Membrane</keyword>
<evidence type="ECO:0000313" key="3">
    <source>
        <dbReference type="Proteomes" id="UP001159179"/>
    </source>
</evidence>
<keyword evidence="1" id="KW-1133">Transmembrane helix</keyword>
<accession>A0AAW6SXW3</accession>
<reference evidence="2" key="1">
    <citation type="submission" date="2023-03" db="EMBL/GenBank/DDBJ databases">
        <title>Bacterial isolates from washroom surfaces on a university campus.</title>
        <authorList>
            <person name="Holman D.B."/>
            <person name="Gzyl K.E."/>
            <person name="Taheri A.E."/>
        </authorList>
    </citation>
    <scope>NUCLEOTIDE SEQUENCE</scope>
    <source>
        <strain evidence="2">RD03</strain>
    </source>
</reference>
<dbReference type="Proteomes" id="UP001159179">
    <property type="component" value="Unassembled WGS sequence"/>
</dbReference>
<proteinExistence type="predicted"/>